<evidence type="ECO:0000259" key="2">
    <source>
        <dbReference type="Pfam" id="PF07727"/>
    </source>
</evidence>
<comment type="caution">
    <text evidence="3">The sequence shown here is derived from an EMBL/GenBank/DDBJ whole genome shotgun (WGS) entry which is preliminary data.</text>
</comment>
<feature type="region of interest" description="Disordered" evidence="1">
    <location>
        <begin position="1"/>
        <end position="43"/>
    </location>
</feature>
<proteinExistence type="predicted"/>
<keyword evidence="4" id="KW-1185">Reference proteome</keyword>
<dbReference type="Pfam" id="PF07727">
    <property type="entry name" value="RVT_2"/>
    <property type="match status" value="1"/>
</dbReference>
<gene>
    <name evidence="3" type="ORF">Pfra01_002103500</name>
</gene>
<protein>
    <submittedName>
        <fullName evidence="3">Unnamed protein product</fullName>
    </submittedName>
</protein>
<evidence type="ECO:0000313" key="3">
    <source>
        <dbReference type="EMBL" id="GMF51764.1"/>
    </source>
</evidence>
<dbReference type="Proteomes" id="UP001165121">
    <property type="component" value="Unassembled WGS sequence"/>
</dbReference>
<feature type="domain" description="Reverse transcriptase Ty1/copia-type" evidence="2">
    <location>
        <begin position="106"/>
        <end position="184"/>
    </location>
</feature>
<dbReference type="EMBL" id="BSXT01002946">
    <property type="protein sequence ID" value="GMF51764.1"/>
    <property type="molecule type" value="Genomic_DNA"/>
</dbReference>
<dbReference type="InterPro" id="IPR013103">
    <property type="entry name" value="RVT_2"/>
</dbReference>
<name>A0A9W7D307_9STRA</name>
<accession>A0A9W7D307</accession>
<evidence type="ECO:0000256" key="1">
    <source>
        <dbReference type="SAM" id="MobiDB-lite"/>
    </source>
</evidence>
<dbReference type="AlphaFoldDB" id="A0A9W7D307"/>
<organism evidence="3 4">
    <name type="scientific">Phytophthora fragariaefolia</name>
    <dbReference type="NCBI Taxonomy" id="1490495"/>
    <lineage>
        <taxon>Eukaryota</taxon>
        <taxon>Sar</taxon>
        <taxon>Stramenopiles</taxon>
        <taxon>Oomycota</taxon>
        <taxon>Peronosporomycetes</taxon>
        <taxon>Peronosporales</taxon>
        <taxon>Peronosporaceae</taxon>
        <taxon>Phytophthora</taxon>
    </lineage>
</organism>
<evidence type="ECO:0000313" key="4">
    <source>
        <dbReference type="Proteomes" id="UP001165121"/>
    </source>
</evidence>
<sequence length="192" mass="21431">MAVPITSGGHQIPMREVANALSDSGSDEDEEKERDTAEPFRRSSRVRHPNLKYIDFDVDLPAMFGHCGSECFDGAADGAGGVECARYRQVDRSVGEGVERSHAEQHVVERSKGKKALSSKGVFKRKRVANGNVARHRSRITVKGCQQKYGVDFWKTYSPVIALEAVKFILLVALHIGLSARHMDFVYEWPDR</sequence>
<reference evidence="3" key="1">
    <citation type="submission" date="2023-04" db="EMBL/GenBank/DDBJ databases">
        <title>Phytophthora fragariaefolia NBRC 109709.</title>
        <authorList>
            <person name="Ichikawa N."/>
            <person name="Sato H."/>
            <person name="Tonouchi N."/>
        </authorList>
    </citation>
    <scope>NUCLEOTIDE SEQUENCE</scope>
    <source>
        <strain evidence="3">NBRC 109709</strain>
    </source>
</reference>